<dbReference type="InterPro" id="IPR013785">
    <property type="entry name" value="Aldolase_TIM"/>
</dbReference>
<dbReference type="GO" id="GO:0005829">
    <property type="term" value="C:cytosol"/>
    <property type="evidence" value="ECO:0007669"/>
    <property type="project" value="TreeGrafter"/>
</dbReference>
<dbReference type="Proteomes" id="UP000219439">
    <property type="component" value="Unassembled WGS sequence"/>
</dbReference>
<dbReference type="GO" id="GO:0019262">
    <property type="term" value="P:N-acetylneuraminate catabolic process"/>
    <property type="evidence" value="ECO:0007669"/>
    <property type="project" value="TreeGrafter"/>
</dbReference>
<evidence type="ECO:0000313" key="4">
    <source>
        <dbReference type="Proteomes" id="UP000219439"/>
    </source>
</evidence>
<dbReference type="PIRSF" id="PIRSF001365">
    <property type="entry name" value="DHDPS"/>
    <property type="match status" value="1"/>
</dbReference>
<dbReference type="RefSeq" id="WP_097154594.1">
    <property type="nucleotide sequence ID" value="NZ_OBEL01000004.1"/>
</dbReference>
<comment type="similarity">
    <text evidence="2">Belongs to the DapA family.</text>
</comment>
<dbReference type="OrthoDB" id="8995637at2"/>
<dbReference type="PANTHER" id="PTHR42849">
    <property type="entry name" value="N-ACETYLNEURAMINATE LYASE"/>
    <property type="match status" value="1"/>
</dbReference>
<evidence type="ECO:0000256" key="1">
    <source>
        <dbReference type="ARBA" id="ARBA00023239"/>
    </source>
</evidence>
<organism evidence="3 4">
    <name type="scientific">Cohaesibacter gelatinilyticus</name>
    <dbReference type="NCBI Taxonomy" id="372072"/>
    <lineage>
        <taxon>Bacteria</taxon>
        <taxon>Pseudomonadati</taxon>
        <taxon>Pseudomonadota</taxon>
        <taxon>Alphaproteobacteria</taxon>
        <taxon>Hyphomicrobiales</taxon>
        <taxon>Cohaesibacteraceae</taxon>
    </lineage>
</organism>
<dbReference type="SMART" id="SM01130">
    <property type="entry name" value="DHDPS"/>
    <property type="match status" value="1"/>
</dbReference>
<dbReference type="Gene3D" id="3.20.20.70">
    <property type="entry name" value="Aldolase class I"/>
    <property type="match status" value="1"/>
</dbReference>
<proteinExistence type="inferred from homology"/>
<dbReference type="SUPFAM" id="SSF51569">
    <property type="entry name" value="Aldolase"/>
    <property type="match status" value="1"/>
</dbReference>
<name>A0A285PER3_9HYPH</name>
<evidence type="ECO:0000256" key="2">
    <source>
        <dbReference type="PIRNR" id="PIRNR001365"/>
    </source>
</evidence>
<keyword evidence="1 2" id="KW-0456">Lyase</keyword>
<sequence length="317" mass="36082">MKYSKHDAKDYARANMKGIWAAALNPFNNDMSLDEAGLRSNIRHWVDDLDIQGLFIAGKQGEFFSMSLEERKRNFEIAVDECGDKAGTIMSVSDQNFNTVLELAQHAQDYGADYIVVHAPVLSFVQDRGEVLYQYYKALCDKLDIGIAMWSHPDSGYLMKPEECARIADLPNIVAIKYSVPRDMYVKLTGMVGDKIHVSTAAEHEWMDNIEELNWKLYLCSSPPYHLQTKNDKRMHDYTQLAFEGKFAEARKVCDSLNPVRDAMARSRPADKPQAFGKYWQELLGQVGGRVRHPMLELTENEKAVIREAFEGCGLKL</sequence>
<gene>
    <name evidence="3" type="ORF">SAMN06265368_3327</name>
</gene>
<dbReference type="AlphaFoldDB" id="A0A285PER3"/>
<dbReference type="Pfam" id="PF00701">
    <property type="entry name" value="DHDPS"/>
    <property type="match status" value="1"/>
</dbReference>
<protein>
    <submittedName>
        <fullName evidence="3">4-hydroxy-tetrahydrodipicolinate synthase</fullName>
    </submittedName>
</protein>
<accession>A0A285PER3</accession>
<dbReference type="GO" id="GO:0008747">
    <property type="term" value="F:N-acetylneuraminate lyase activity"/>
    <property type="evidence" value="ECO:0007669"/>
    <property type="project" value="TreeGrafter"/>
</dbReference>
<reference evidence="3 4" key="1">
    <citation type="submission" date="2017-09" db="EMBL/GenBank/DDBJ databases">
        <authorList>
            <person name="Ehlers B."/>
            <person name="Leendertz F.H."/>
        </authorList>
    </citation>
    <scope>NUCLEOTIDE SEQUENCE [LARGE SCALE GENOMIC DNA]</scope>
    <source>
        <strain evidence="3 4">DSM 18289</strain>
    </source>
</reference>
<dbReference type="InterPro" id="IPR002220">
    <property type="entry name" value="DapA-like"/>
</dbReference>
<dbReference type="CDD" id="cd00408">
    <property type="entry name" value="DHDPS-like"/>
    <property type="match status" value="1"/>
</dbReference>
<dbReference type="EMBL" id="OBEL01000004">
    <property type="protein sequence ID" value="SNZ20224.1"/>
    <property type="molecule type" value="Genomic_DNA"/>
</dbReference>
<dbReference type="PANTHER" id="PTHR42849:SF1">
    <property type="entry name" value="N-ACETYLNEURAMINATE LYASE"/>
    <property type="match status" value="1"/>
</dbReference>
<evidence type="ECO:0000313" key="3">
    <source>
        <dbReference type="EMBL" id="SNZ20224.1"/>
    </source>
</evidence>
<keyword evidence="4" id="KW-1185">Reference proteome</keyword>